<evidence type="ECO:0000313" key="5">
    <source>
        <dbReference type="Proteomes" id="UP000557344"/>
    </source>
</evidence>
<dbReference type="Proteomes" id="UP000523431">
    <property type="component" value="Unassembled WGS sequence"/>
</dbReference>
<dbReference type="Pfam" id="PF12281">
    <property type="entry name" value="NTP_transf_8"/>
    <property type="match status" value="1"/>
</dbReference>
<evidence type="ECO:0000259" key="1">
    <source>
        <dbReference type="Pfam" id="PF12281"/>
    </source>
</evidence>
<sequence>MIAPDAMSGDIVEALADGGLFRLRGILIGTVAFQCYSGLLGVRLPMAAILTGDADIAQDYAISREVEDSLPPILELLQGVDASFRPEPRYRQRFRMPTATGLSS</sequence>
<evidence type="ECO:0000313" key="3">
    <source>
        <dbReference type="EMBL" id="MBB4539081.1"/>
    </source>
</evidence>
<accession>A0A7W6YCT2</accession>
<dbReference type="AlphaFoldDB" id="A0A7W6YCT2"/>
<protein>
    <recommendedName>
        <fullName evidence="1">Nucleotidyltransferase-like domain-containing protein</fullName>
    </recommendedName>
</protein>
<evidence type="ECO:0000313" key="4">
    <source>
        <dbReference type="Proteomes" id="UP000523431"/>
    </source>
</evidence>
<proteinExistence type="predicted"/>
<feature type="domain" description="Nucleotidyltransferase-like" evidence="1">
    <location>
        <begin position="7"/>
        <end position="96"/>
    </location>
</feature>
<organism evidence="2 5">
    <name type="scientific">Rhizobium etli</name>
    <dbReference type="NCBI Taxonomy" id="29449"/>
    <lineage>
        <taxon>Bacteria</taxon>
        <taxon>Pseudomonadati</taxon>
        <taxon>Pseudomonadota</taxon>
        <taxon>Alphaproteobacteria</taxon>
        <taxon>Hyphomicrobiales</taxon>
        <taxon>Rhizobiaceae</taxon>
        <taxon>Rhizobium/Agrobacterium group</taxon>
        <taxon>Rhizobium</taxon>
    </lineage>
</organism>
<dbReference type="Proteomes" id="UP000557344">
    <property type="component" value="Unassembled WGS sequence"/>
</dbReference>
<reference evidence="4 5" key="1">
    <citation type="submission" date="2020-08" db="EMBL/GenBank/DDBJ databases">
        <title>Genomic Encyclopedia of Type Strains, Phase IV (KMG-V): Genome sequencing to study the core and pangenomes of soil and plant-associated prokaryotes.</title>
        <authorList>
            <person name="Whitman W."/>
        </authorList>
    </citation>
    <scope>NUCLEOTIDE SEQUENCE [LARGE SCALE GENOMIC DNA]</scope>
    <source>
        <strain evidence="2 5">SEMIA 471</strain>
        <strain evidence="3 4">SEMIA 489</strain>
    </source>
</reference>
<comment type="caution">
    <text evidence="2">The sequence shown here is derived from an EMBL/GenBank/DDBJ whole genome shotgun (WGS) entry which is preliminary data.</text>
</comment>
<dbReference type="EMBL" id="JACIID010000018">
    <property type="protein sequence ID" value="MBB4539081.1"/>
    <property type="molecule type" value="Genomic_DNA"/>
</dbReference>
<gene>
    <name evidence="2" type="ORF">GGE46_005873</name>
    <name evidence="3" type="ORF">GGE57_005870</name>
</gene>
<dbReference type="EMBL" id="JACIHU010000018">
    <property type="protein sequence ID" value="MBB4483252.1"/>
    <property type="molecule type" value="Genomic_DNA"/>
</dbReference>
<dbReference type="InterPro" id="IPR058575">
    <property type="entry name" value="NTP_transf_8_dom"/>
</dbReference>
<evidence type="ECO:0000313" key="2">
    <source>
        <dbReference type="EMBL" id="MBB4483252.1"/>
    </source>
</evidence>
<name>A0A7W6YCT2_RHIET</name>